<dbReference type="EMBL" id="LWUJ01000014">
    <property type="protein sequence ID" value="OAL09778.1"/>
    <property type="molecule type" value="Genomic_DNA"/>
</dbReference>
<reference evidence="2" key="1">
    <citation type="submission" date="2016-04" db="EMBL/GenBank/DDBJ databases">
        <authorList>
            <person name="Quiroz-Castaneda R.E."/>
            <person name="Martinez-Ocampo F."/>
        </authorList>
    </citation>
    <scope>NUCLEOTIDE SEQUENCE [LARGE SCALE GENOMIC DNA]</scope>
    <source>
        <strain evidence="2">INIFAP01</strain>
    </source>
</reference>
<dbReference type="STRING" id="432608.A6V39_04965"/>
<comment type="caution">
    <text evidence="1">The sequence shown here is derived from an EMBL/GenBank/DDBJ whole genome shotgun (WGS) entry which is preliminary data.</text>
</comment>
<gene>
    <name evidence="1" type="ORF">A6V39_04965</name>
</gene>
<evidence type="ECO:0000313" key="2">
    <source>
        <dbReference type="Proteomes" id="UP000077623"/>
    </source>
</evidence>
<organism evidence="1 2">
    <name type="scientific">Candidatus Mycoplasma haematobovis</name>
    <dbReference type="NCBI Taxonomy" id="432608"/>
    <lineage>
        <taxon>Bacteria</taxon>
        <taxon>Bacillati</taxon>
        <taxon>Mycoplasmatota</taxon>
        <taxon>Mollicutes</taxon>
        <taxon>Mycoplasmataceae</taxon>
        <taxon>Mycoplasma</taxon>
    </lineage>
</organism>
<accession>A0A1A9QC04</accession>
<dbReference type="RefSeq" id="WP_187150630.1">
    <property type="nucleotide sequence ID" value="NZ_LWUJ01000014.1"/>
</dbReference>
<protein>
    <submittedName>
        <fullName evidence="1">Uncharacterized protein</fullName>
    </submittedName>
</protein>
<keyword evidence="2" id="KW-1185">Reference proteome</keyword>
<sequence length="130" mass="15119">MNLIKKNNGTKLKKECEKWLNSDSEKDIENVKKWCGIRLISNEIARRKKILFTKVEGVGLDWNNTYSQRMRLNSDTSHLRLGVDKLTDDEKWLKVVQGWCKKVEGSDYLASTKNIAKLTEDWCTKEGVNQ</sequence>
<evidence type="ECO:0000313" key="1">
    <source>
        <dbReference type="EMBL" id="OAL09778.1"/>
    </source>
</evidence>
<proteinExistence type="predicted"/>
<dbReference type="Proteomes" id="UP000077623">
    <property type="component" value="Unassembled WGS sequence"/>
</dbReference>
<name>A0A1A9QC04_9MOLU</name>
<dbReference type="AlphaFoldDB" id="A0A1A9QC04"/>